<keyword evidence="2" id="KW-0343">GTPase activation</keyword>
<dbReference type="PROSITE" id="PS50898">
    <property type="entry name" value="RBD"/>
    <property type="match status" value="1"/>
</dbReference>
<dbReference type="GO" id="GO:0005886">
    <property type="term" value="C:plasma membrane"/>
    <property type="evidence" value="ECO:0007669"/>
    <property type="project" value="TreeGrafter"/>
</dbReference>
<dbReference type="InterPro" id="IPR036305">
    <property type="entry name" value="RGS_sf"/>
</dbReference>
<dbReference type="InterPro" id="IPR024066">
    <property type="entry name" value="RGS_subdom1/3"/>
</dbReference>
<name>A0A9Q1EET2_SYNKA</name>
<dbReference type="SUPFAM" id="SSF54236">
    <property type="entry name" value="Ubiquitin-like"/>
    <property type="match status" value="1"/>
</dbReference>
<comment type="subcellular location">
    <subcellularLocation>
        <location evidence="1">Cytoplasm</location>
    </subcellularLocation>
</comment>
<proteinExistence type="predicted"/>
<dbReference type="Gene3D" id="1.10.167.10">
    <property type="entry name" value="Regulator of G-protein Signalling 4, domain 2"/>
    <property type="match status" value="1"/>
</dbReference>
<evidence type="ECO:0000313" key="9">
    <source>
        <dbReference type="Proteomes" id="UP001152622"/>
    </source>
</evidence>
<dbReference type="GO" id="GO:0051301">
    <property type="term" value="P:cell division"/>
    <property type="evidence" value="ECO:0007669"/>
    <property type="project" value="TreeGrafter"/>
</dbReference>
<dbReference type="PROSITE" id="PS50877">
    <property type="entry name" value="GOLOCO"/>
    <property type="match status" value="1"/>
</dbReference>
<dbReference type="InterPro" id="IPR003116">
    <property type="entry name" value="RBD_dom"/>
</dbReference>
<organism evidence="8 9">
    <name type="scientific">Synaphobranchus kaupii</name>
    <name type="common">Kaup's arrowtooth eel</name>
    <dbReference type="NCBI Taxonomy" id="118154"/>
    <lineage>
        <taxon>Eukaryota</taxon>
        <taxon>Metazoa</taxon>
        <taxon>Chordata</taxon>
        <taxon>Craniata</taxon>
        <taxon>Vertebrata</taxon>
        <taxon>Euteleostomi</taxon>
        <taxon>Actinopterygii</taxon>
        <taxon>Neopterygii</taxon>
        <taxon>Teleostei</taxon>
        <taxon>Anguilliformes</taxon>
        <taxon>Synaphobranchidae</taxon>
        <taxon>Synaphobranchus</taxon>
    </lineage>
</organism>
<dbReference type="PANTHER" id="PTHR45945">
    <property type="entry name" value="REGULATOR OF G-PROTEIN SIGNALING LOCO"/>
    <property type="match status" value="1"/>
</dbReference>
<evidence type="ECO:0000256" key="4">
    <source>
        <dbReference type="ARBA" id="ARBA00022737"/>
    </source>
</evidence>
<evidence type="ECO:0000256" key="5">
    <source>
        <dbReference type="SAM" id="MobiDB-lite"/>
    </source>
</evidence>
<dbReference type="SMART" id="SM00315">
    <property type="entry name" value="RGS"/>
    <property type="match status" value="1"/>
</dbReference>
<evidence type="ECO:0000313" key="8">
    <source>
        <dbReference type="EMBL" id="KAJ8337475.1"/>
    </source>
</evidence>
<dbReference type="EMBL" id="JAINUF010000018">
    <property type="protein sequence ID" value="KAJ8337475.1"/>
    <property type="molecule type" value="Genomic_DNA"/>
</dbReference>
<sequence>MQLLKRIIQKMVTFQEFSKSLSHFAPRASLRRKFGKCRTFVVSRPLSHAKILAASDGELNVAQAEGRGSSHSLNSNSSLPSMQCAHSRVGKVASWAVSFERLLEDPTGVFYFTAFLKSEVSAENILFWQACEKFRQIPANQKEELEQEARSIYRTYLSSSASSAINIDDTARIEEGALKDPKPHMFNKAQQQIFKLMKFDSYTRFVRSQLYQNCMLADVEGRPLPDLSIGSRSPANRKSGLIDGQKKKARAGKCLPLDAETGADLRRSATEGKRTQDKCREQRGSWGAELYDQYAIVSRRESQSSVKSTNSVELGYLSIKGENGRSSPRLQEKDRPAGAGRAEKYCCVFLPDGTASLTPARPRTRSLPSSLSLWTRTARVLRDQQVSLELRVTFTLEVAFAGKETRIMVKSSKTLAYALSTVLQKHRLRPQDVIVTMSGSNDPLSLDMTAFSLANKRLVLDQAKGKDQAGTPKLTYQAPASQDGMADPDGAEKPLPSTAIRSRPGSKSKDPAVRKAYDIDGLIDLISKAQCFRVEDQRGLLRKEDLVIPPFLLLSLDQCERGREGQTECQGETPPPCPAEAPPTCSDSAPRTTTTAAATSGSCSEPARPADGPARG</sequence>
<dbReference type="SMART" id="SM00390">
    <property type="entry name" value="GoLoco"/>
    <property type="match status" value="1"/>
</dbReference>
<feature type="region of interest" description="Disordered" evidence="5">
    <location>
        <begin position="227"/>
        <end position="246"/>
    </location>
</feature>
<keyword evidence="9" id="KW-1185">Reference proteome</keyword>
<dbReference type="InterPro" id="IPR016137">
    <property type="entry name" value="RGS"/>
</dbReference>
<evidence type="ECO:0000256" key="3">
    <source>
        <dbReference type="ARBA" id="ARBA00022490"/>
    </source>
</evidence>
<accession>A0A9Q1EET2</accession>
<dbReference type="PANTHER" id="PTHR45945:SF2">
    <property type="entry name" value="REGULATOR OF G-PROTEIN SIGNALING 14"/>
    <property type="match status" value="1"/>
</dbReference>
<dbReference type="GO" id="GO:0007051">
    <property type="term" value="P:spindle organization"/>
    <property type="evidence" value="ECO:0007669"/>
    <property type="project" value="TreeGrafter"/>
</dbReference>
<evidence type="ECO:0000259" key="6">
    <source>
        <dbReference type="PROSITE" id="PS50132"/>
    </source>
</evidence>
<dbReference type="GO" id="GO:0005096">
    <property type="term" value="F:GTPase activator activity"/>
    <property type="evidence" value="ECO:0007669"/>
    <property type="project" value="UniProtKB-KW"/>
</dbReference>
<feature type="region of interest" description="Disordered" evidence="5">
    <location>
        <begin position="464"/>
        <end position="512"/>
    </location>
</feature>
<keyword evidence="4" id="KW-0677">Repeat</keyword>
<dbReference type="GO" id="GO:0005634">
    <property type="term" value="C:nucleus"/>
    <property type="evidence" value="ECO:0007669"/>
    <property type="project" value="TreeGrafter"/>
</dbReference>
<dbReference type="AlphaFoldDB" id="A0A9Q1EET2"/>
<evidence type="ECO:0008006" key="10">
    <source>
        <dbReference type="Google" id="ProtNLM"/>
    </source>
</evidence>
<dbReference type="OrthoDB" id="196547at2759"/>
<dbReference type="InterPro" id="IPR003109">
    <property type="entry name" value="GoLoco_motif"/>
</dbReference>
<dbReference type="FunFam" id="1.10.167.10:FF:000001">
    <property type="entry name" value="Putative regulator of g-protein signaling 12"/>
    <property type="match status" value="1"/>
</dbReference>
<dbReference type="Gene3D" id="1.10.196.10">
    <property type="match status" value="1"/>
</dbReference>
<feature type="domain" description="RBD" evidence="7">
    <location>
        <begin position="393"/>
        <end position="463"/>
    </location>
</feature>
<feature type="domain" description="RGS" evidence="6">
    <location>
        <begin position="98"/>
        <end position="215"/>
    </location>
</feature>
<dbReference type="Gene3D" id="3.10.20.90">
    <property type="entry name" value="Phosphatidylinositol 3-kinase Catalytic Subunit, Chain A, domain 1"/>
    <property type="match status" value="1"/>
</dbReference>
<dbReference type="Proteomes" id="UP001152622">
    <property type="component" value="Chromosome 18"/>
</dbReference>
<gene>
    <name evidence="8" type="ORF">SKAU_G00364410</name>
</gene>
<reference evidence="8" key="1">
    <citation type="journal article" date="2023" name="Science">
        <title>Genome structures resolve the early diversification of teleost fishes.</title>
        <authorList>
            <person name="Parey E."/>
            <person name="Louis A."/>
            <person name="Montfort J."/>
            <person name="Bouchez O."/>
            <person name="Roques C."/>
            <person name="Iampietro C."/>
            <person name="Lluch J."/>
            <person name="Castinel A."/>
            <person name="Donnadieu C."/>
            <person name="Desvignes T."/>
            <person name="Floi Bucao C."/>
            <person name="Jouanno E."/>
            <person name="Wen M."/>
            <person name="Mejri S."/>
            <person name="Dirks R."/>
            <person name="Jansen H."/>
            <person name="Henkel C."/>
            <person name="Chen W.J."/>
            <person name="Zahm M."/>
            <person name="Cabau C."/>
            <person name="Klopp C."/>
            <person name="Thompson A.W."/>
            <person name="Robinson-Rechavi M."/>
            <person name="Braasch I."/>
            <person name="Lecointre G."/>
            <person name="Bobe J."/>
            <person name="Postlethwait J.H."/>
            <person name="Berthelot C."/>
            <person name="Roest Crollius H."/>
            <person name="Guiguen Y."/>
        </authorList>
    </citation>
    <scope>NUCLEOTIDE SEQUENCE</scope>
    <source>
        <strain evidence="8">WJC10195</strain>
    </source>
</reference>
<dbReference type="GO" id="GO:0005737">
    <property type="term" value="C:cytoplasm"/>
    <property type="evidence" value="ECO:0007669"/>
    <property type="project" value="UniProtKB-SubCell"/>
</dbReference>
<feature type="region of interest" description="Disordered" evidence="5">
    <location>
        <begin position="565"/>
        <end position="616"/>
    </location>
</feature>
<dbReference type="InterPro" id="IPR046993">
    <property type="entry name" value="RBD2_RGS14"/>
</dbReference>
<evidence type="ECO:0000256" key="1">
    <source>
        <dbReference type="ARBA" id="ARBA00004496"/>
    </source>
</evidence>
<dbReference type="PRINTS" id="PR01301">
    <property type="entry name" value="RGSPROTEIN"/>
</dbReference>
<dbReference type="InterPro" id="IPR044926">
    <property type="entry name" value="RGS_subdomain_2"/>
</dbReference>
<keyword evidence="3" id="KW-0963">Cytoplasm</keyword>
<evidence type="ECO:0000256" key="2">
    <source>
        <dbReference type="ARBA" id="ARBA00022468"/>
    </source>
</evidence>
<dbReference type="SUPFAM" id="SSF48097">
    <property type="entry name" value="Regulator of G-protein signaling, RGS"/>
    <property type="match status" value="1"/>
</dbReference>
<dbReference type="Pfam" id="PF00615">
    <property type="entry name" value="RGS"/>
    <property type="match status" value="1"/>
</dbReference>
<evidence type="ECO:0000259" key="7">
    <source>
        <dbReference type="PROSITE" id="PS50898"/>
    </source>
</evidence>
<comment type="caution">
    <text evidence="8">The sequence shown here is derived from an EMBL/GenBank/DDBJ whole genome shotgun (WGS) entry which is preliminary data.</text>
</comment>
<dbReference type="CDD" id="cd17139">
    <property type="entry name" value="RBD2_RGS14"/>
    <property type="match status" value="1"/>
</dbReference>
<dbReference type="GO" id="GO:0007165">
    <property type="term" value="P:signal transduction"/>
    <property type="evidence" value="ECO:0007669"/>
    <property type="project" value="InterPro"/>
</dbReference>
<dbReference type="GO" id="GO:0008277">
    <property type="term" value="P:regulation of G protein-coupled receptor signaling pathway"/>
    <property type="evidence" value="ECO:0007669"/>
    <property type="project" value="TreeGrafter"/>
</dbReference>
<dbReference type="InterPro" id="IPR029071">
    <property type="entry name" value="Ubiquitin-like_domsf"/>
</dbReference>
<protein>
    <recommendedName>
        <fullName evidence="10">Regulator of G-protein signaling 14</fullName>
    </recommendedName>
</protein>
<dbReference type="PROSITE" id="PS50132">
    <property type="entry name" value="RGS"/>
    <property type="match status" value="1"/>
</dbReference>
<dbReference type="InterPro" id="IPR046995">
    <property type="entry name" value="RGS10/12/14-like"/>
</dbReference>